<dbReference type="SUPFAM" id="SSF56112">
    <property type="entry name" value="Protein kinase-like (PK-like)"/>
    <property type="match status" value="1"/>
</dbReference>
<evidence type="ECO:0000256" key="6">
    <source>
        <dbReference type="PROSITE-ProRule" id="PRU10141"/>
    </source>
</evidence>
<keyword evidence="3 6" id="KW-0547">Nucleotide-binding</keyword>
<dbReference type="InterPro" id="IPR045270">
    <property type="entry name" value="STKc_AGC"/>
</dbReference>
<dbReference type="CDD" id="cd05123">
    <property type="entry name" value="STKc_AGC"/>
    <property type="match status" value="1"/>
</dbReference>
<dbReference type="InterPro" id="IPR011009">
    <property type="entry name" value="Kinase-like_dom_sf"/>
</dbReference>
<dbReference type="PANTHER" id="PTHR24353:SF37">
    <property type="entry name" value="CAMP-DEPENDENT PROTEIN KINASE CATALYTIC SUBUNIT PRKX"/>
    <property type="match status" value="1"/>
</dbReference>
<dbReference type="GO" id="GO:0005952">
    <property type="term" value="C:cAMP-dependent protein kinase complex"/>
    <property type="evidence" value="ECO:0007669"/>
    <property type="project" value="TreeGrafter"/>
</dbReference>
<evidence type="ECO:0000256" key="7">
    <source>
        <dbReference type="RuleBase" id="RU000304"/>
    </source>
</evidence>
<evidence type="ECO:0000259" key="8">
    <source>
        <dbReference type="PROSITE" id="PS50011"/>
    </source>
</evidence>
<dbReference type="GO" id="GO:0004691">
    <property type="term" value="F:cAMP-dependent protein kinase activity"/>
    <property type="evidence" value="ECO:0007669"/>
    <property type="project" value="TreeGrafter"/>
</dbReference>
<keyword evidence="4" id="KW-0418">Kinase</keyword>
<comment type="similarity">
    <text evidence="7">Belongs to the protein kinase superfamily.</text>
</comment>
<evidence type="ECO:0000256" key="2">
    <source>
        <dbReference type="ARBA" id="ARBA00022679"/>
    </source>
</evidence>
<evidence type="ECO:0000256" key="4">
    <source>
        <dbReference type="ARBA" id="ARBA00022777"/>
    </source>
</evidence>
<dbReference type="AlphaFoldDB" id="F0WHN8"/>
<dbReference type="InterPro" id="IPR017441">
    <property type="entry name" value="Protein_kinase_ATP_BS"/>
</dbReference>
<sequence>MDEKHRIVRLIGKGGFGTVYLCEDKLTDESFAVKVIPKCKISTRVKQDRLATEREILATINNPFLNKSVRFEEDDEEVRFILEYIDGFPLHKCIWGYNDGTGFPESVARYFAAQIVLAVEALHSQGYMHRDVKSGNVLVSRATGNVTLIDFGMAKRIKDRTSSLCGTDYIMAPEIFSGYSYGFAADWWSVGVVIFEMICGIPPWPYQYSGDRFRKIRQVSIGIEGGSHNLKTWQNLSIDAKNLLSQLLKTDPSHRLGFAGANQIKAHPWFKEIDWNCLEQGETRASDIETLFSIDRDYRDRSPPVPIWRQASEWEEQCVSSAESIDAEMNEKYFSDF</sequence>
<accession>F0WHN8</accession>
<keyword evidence="5 6" id="KW-0067">ATP-binding</keyword>
<dbReference type="Gene3D" id="1.10.510.10">
    <property type="entry name" value="Transferase(Phosphotransferase) domain 1"/>
    <property type="match status" value="1"/>
</dbReference>
<evidence type="ECO:0000256" key="5">
    <source>
        <dbReference type="ARBA" id="ARBA00022840"/>
    </source>
</evidence>
<dbReference type="Gene3D" id="3.30.200.20">
    <property type="entry name" value="Phosphorylase Kinase, domain 1"/>
    <property type="match status" value="1"/>
</dbReference>
<dbReference type="HOGENOM" id="CLU_000288_63_5_1"/>
<reference evidence="9" key="2">
    <citation type="submission" date="2011-02" db="EMBL/GenBank/DDBJ databases">
        <authorList>
            <person name="MacLean D."/>
        </authorList>
    </citation>
    <scope>NUCLEOTIDE SEQUENCE</scope>
</reference>
<evidence type="ECO:0000256" key="1">
    <source>
        <dbReference type="ARBA" id="ARBA00022527"/>
    </source>
</evidence>
<dbReference type="GO" id="GO:0005524">
    <property type="term" value="F:ATP binding"/>
    <property type="evidence" value="ECO:0007669"/>
    <property type="project" value="UniProtKB-UniRule"/>
</dbReference>
<dbReference type="PANTHER" id="PTHR24353">
    <property type="entry name" value="CYCLIC NUCLEOTIDE-DEPENDENT PROTEIN KINASE"/>
    <property type="match status" value="1"/>
</dbReference>
<feature type="binding site" evidence="6">
    <location>
        <position position="34"/>
    </location>
    <ligand>
        <name>ATP</name>
        <dbReference type="ChEBI" id="CHEBI:30616"/>
    </ligand>
</feature>
<dbReference type="PROSITE" id="PS00107">
    <property type="entry name" value="PROTEIN_KINASE_ATP"/>
    <property type="match status" value="1"/>
</dbReference>
<keyword evidence="2" id="KW-0808">Transferase</keyword>
<dbReference type="EMBL" id="FR824147">
    <property type="protein sequence ID" value="CCA20731.1"/>
    <property type="molecule type" value="Genomic_DNA"/>
</dbReference>
<evidence type="ECO:0000313" key="9">
    <source>
        <dbReference type="EMBL" id="CCA20731.1"/>
    </source>
</evidence>
<dbReference type="SMART" id="SM00220">
    <property type="entry name" value="S_TKc"/>
    <property type="match status" value="1"/>
</dbReference>
<organism evidence="9">
    <name type="scientific">Albugo laibachii Nc14</name>
    <dbReference type="NCBI Taxonomy" id="890382"/>
    <lineage>
        <taxon>Eukaryota</taxon>
        <taxon>Sar</taxon>
        <taxon>Stramenopiles</taxon>
        <taxon>Oomycota</taxon>
        <taxon>Peronosporomycetes</taxon>
        <taxon>Albuginales</taxon>
        <taxon>Albuginaceae</taxon>
        <taxon>Albugo</taxon>
    </lineage>
</organism>
<dbReference type="Pfam" id="PF00069">
    <property type="entry name" value="Pkinase"/>
    <property type="match status" value="1"/>
</dbReference>
<proteinExistence type="inferred from homology"/>
<dbReference type="InterPro" id="IPR008271">
    <property type="entry name" value="Ser/Thr_kinase_AS"/>
</dbReference>
<protein>
    <submittedName>
        <fullName evidence="9">Uncharacterized protein AlNc14C102G6075</fullName>
    </submittedName>
</protein>
<keyword evidence="1 7" id="KW-0723">Serine/threonine-protein kinase</keyword>
<name>F0WHN8_9STRA</name>
<dbReference type="PROSITE" id="PS00108">
    <property type="entry name" value="PROTEIN_KINASE_ST"/>
    <property type="match status" value="1"/>
</dbReference>
<evidence type="ECO:0000256" key="3">
    <source>
        <dbReference type="ARBA" id="ARBA00022741"/>
    </source>
</evidence>
<gene>
    <name evidence="9" type="primary">AlNc14C102G6075</name>
    <name evidence="9" type="ORF">ALNC14_068740</name>
</gene>
<dbReference type="PROSITE" id="PS50011">
    <property type="entry name" value="PROTEIN_KINASE_DOM"/>
    <property type="match status" value="1"/>
</dbReference>
<dbReference type="InterPro" id="IPR000719">
    <property type="entry name" value="Prot_kinase_dom"/>
</dbReference>
<feature type="domain" description="Protein kinase" evidence="8">
    <location>
        <begin position="5"/>
        <end position="270"/>
    </location>
</feature>
<reference evidence="9" key="1">
    <citation type="journal article" date="2011" name="PLoS Biol.">
        <title>Gene gain and loss during evolution of obligate parasitism in the white rust pathogen of Arabidopsis thaliana.</title>
        <authorList>
            <person name="Kemen E."/>
            <person name="Gardiner A."/>
            <person name="Schultz-Larsen T."/>
            <person name="Kemen A.C."/>
            <person name="Balmuth A.L."/>
            <person name="Robert-Seilaniantz A."/>
            <person name="Bailey K."/>
            <person name="Holub E."/>
            <person name="Studholme D.J."/>
            <person name="Maclean D."/>
            <person name="Jones J.D."/>
        </authorList>
    </citation>
    <scope>NUCLEOTIDE SEQUENCE</scope>
</reference>